<protein>
    <submittedName>
        <fullName evidence="3">Alpha/beta hydrolase</fullName>
    </submittedName>
</protein>
<dbReference type="RefSeq" id="WP_099154710.1">
    <property type="nucleotide sequence ID" value="NZ_PDUD01000048.1"/>
</dbReference>
<evidence type="ECO:0000259" key="2">
    <source>
        <dbReference type="Pfam" id="PF00561"/>
    </source>
</evidence>
<evidence type="ECO:0000256" key="1">
    <source>
        <dbReference type="SAM" id="SignalP"/>
    </source>
</evidence>
<evidence type="ECO:0000313" key="4">
    <source>
        <dbReference type="Proteomes" id="UP000223913"/>
    </source>
</evidence>
<reference evidence="3 4" key="1">
    <citation type="submission" date="2017-10" db="EMBL/GenBank/DDBJ databases">
        <title>The draft genome sequence of Lewinella nigricans NBRC 102662.</title>
        <authorList>
            <person name="Wang K."/>
        </authorList>
    </citation>
    <scope>NUCLEOTIDE SEQUENCE [LARGE SCALE GENOMIC DNA]</scope>
    <source>
        <strain evidence="3 4">NBRC 102662</strain>
    </source>
</reference>
<dbReference type="AlphaFoldDB" id="A0A2D0N060"/>
<name>A0A2D0N060_FLAN2</name>
<dbReference type="Proteomes" id="UP000223913">
    <property type="component" value="Unassembled WGS sequence"/>
</dbReference>
<dbReference type="Pfam" id="PF00561">
    <property type="entry name" value="Abhydrolase_1"/>
    <property type="match status" value="1"/>
</dbReference>
<dbReference type="InterPro" id="IPR000073">
    <property type="entry name" value="AB_hydrolase_1"/>
</dbReference>
<sequence length="289" mass="31816">MWSKLFLVLSIILAFSNVHAQNNPGRNSQASNEGNKIVYGVNQEAGQYVQAGDAKIYYELYGSGQPIILLHGGLMGSIGEMAEFIENLKPNYQVIAMATRGHGKSEIGTAPITYELKANDVMEVVNAVTQDSVIILGFSDGAYTGYKVASMYPERVKKLIAIGAGEQKPGLRKVVPLTKETVNLESEFWRQKLALMPEPGRIEEFWLAMADFYNTMVAGKALFMSIKCPVLLMSGELDRNAPLPTVINAYNMIPNSQLSIIPNTGHVVFMENFEAVWASMVPFLKDGLK</sequence>
<proteinExistence type="predicted"/>
<dbReference type="EMBL" id="PDUD01000048">
    <property type="protein sequence ID" value="PHN01820.1"/>
    <property type="molecule type" value="Genomic_DNA"/>
</dbReference>
<evidence type="ECO:0000313" key="3">
    <source>
        <dbReference type="EMBL" id="PHN01820.1"/>
    </source>
</evidence>
<feature type="signal peptide" evidence="1">
    <location>
        <begin position="1"/>
        <end position="20"/>
    </location>
</feature>
<dbReference type="Gene3D" id="3.40.50.1820">
    <property type="entry name" value="alpha/beta hydrolase"/>
    <property type="match status" value="1"/>
</dbReference>
<dbReference type="OrthoDB" id="2247630at2"/>
<comment type="caution">
    <text evidence="3">The sequence shown here is derived from an EMBL/GenBank/DDBJ whole genome shotgun (WGS) entry which is preliminary data.</text>
</comment>
<feature type="domain" description="AB hydrolase-1" evidence="2">
    <location>
        <begin position="66"/>
        <end position="181"/>
    </location>
</feature>
<dbReference type="PANTHER" id="PTHR43433">
    <property type="entry name" value="HYDROLASE, ALPHA/BETA FOLD FAMILY PROTEIN"/>
    <property type="match status" value="1"/>
</dbReference>
<dbReference type="PANTHER" id="PTHR43433:SF5">
    <property type="entry name" value="AB HYDROLASE-1 DOMAIN-CONTAINING PROTEIN"/>
    <property type="match status" value="1"/>
</dbReference>
<dbReference type="InterPro" id="IPR029058">
    <property type="entry name" value="AB_hydrolase_fold"/>
</dbReference>
<keyword evidence="3" id="KW-0378">Hydrolase</keyword>
<gene>
    <name evidence="3" type="ORF">CRP01_34845</name>
</gene>
<dbReference type="InterPro" id="IPR050471">
    <property type="entry name" value="AB_hydrolase"/>
</dbReference>
<feature type="chain" id="PRO_5013220397" evidence="1">
    <location>
        <begin position="21"/>
        <end position="289"/>
    </location>
</feature>
<accession>A0A2D0N060</accession>
<dbReference type="GO" id="GO:0016787">
    <property type="term" value="F:hydrolase activity"/>
    <property type="evidence" value="ECO:0007669"/>
    <property type="project" value="UniProtKB-KW"/>
</dbReference>
<organism evidence="3 4">
    <name type="scientific">Flavilitoribacter nigricans (strain ATCC 23147 / DSM 23189 / NBRC 102662 / NCIMB 1420 / SS-2)</name>
    <name type="common">Lewinella nigricans</name>
    <dbReference type="NCBI Taxonomy" id="1122177"/>
    <lineage>
        <taxon>Bacteria</taxon>
        <taxon>Pseudomonadati</taxon>
        <taxon>Bacteroidota</taxon>
        <taxon>Saprospiria</taxon>
        <taxon>Saprospirales</taxon>
        <taxon>Lewinellaceae</taxon>
        <taxon>Flavilitoribacter</taxon>
    </lineage>
</organism>
<keyword evidence="1" id="KW-0732">Signal</keyword>
<dbReference type="SUPFAM" id="SSF53474">
    <property type="entry name" value="alpha/beta-Hydrolases"/>
    <property type="match status" value="1"/>
</dbReference>
<keyword evidence="4" id="KW-1185">Reference proteome</keyword>